<proteinExistence type="predicted"/>
<reference evidence="2" key="1">
    <citation type="submission" date="2020-12" db="EMBL/GenBank/DDBJ databases">
        <title>Antrihabitans popcorni sp. nov. and Antrihabitans auranticaus sp. nov., isolated from a larva cave.</title>
        <authorList>
            <person name="Lee S.D."/>
            <person name="Kim I.S."/>
        </authorList>
    </citation>
    <scope>NUCLEOTIDE SEQUENCE</scope>
    <source>
        <strain evidence="2">YC3-6</strain>
    </source>
</reference>
<protein>
    <submittedName>
        <fullName evidence="2">Uncharacterized protein</fullName>
    </submittedName>
</protein>
<organism evidence="2 3">
    <name type="scientific">Antrihabitans stalagmiti</name>
    <dbReference type="NCBI Taxonomy" id="2799499"/>
    <lineage>
        <taxon>Bacteria</taxon>
        <taxon>Bacillati</taxon>
        <taxon>Actinomycetota</taxon>
        <taxon>Actinomycetes</taxon>
        <taxon>Mycobacteriales</taxon>
        <taxon>Nocardiaceae</taxon>
        <taxon>Antrihabitans</taxon>
    </lineage>
</organism>
<sequence>MTAAAAEGFTPVPDENLSAPSSLVQPPPPERRLGVWPEPVWTSRQHPPPLWWLIGAHGGAGVTMLEASWAPAADALGAFPGAHAGESPFMVIVARESATGLSRAHDLLTQHLAGVGGPAQLVGLVTVAAAPGRSAPQLRRRREVIAGLIEDRCWHIPWIDGWIGVTADEVPAWTPTSLISTTRRREPVTTVVPREVAEVGVDIRHTITNLLRPQRPSDITTK</sequence>
<comment type="caution">
    <text evidence="2">The sequence shown here is derived from an EMBL/GenBank/DDBJ whole genome shotgun (WGS) entry which is preliminary data.</text>
</comment>
<accession>A0A934NXA0</accession>
<evidence type="ECO:0000313" key="3">
    <source>
        <dbReference type="Proteomes" id="UP000655868"/>
    </source>
</evidence>
<dbReference type="Proteomes" id="UP000655868">
    <property type="component" value="Unassembled WGS sequence"/>
</dbReference>
<name>A0A934NXA0_9NOCA</name>
<dbReference type="RefSeq" id="WP_199708608.1">
    <property type="nucleotide sequence ID" value="NZ_JAEMNV010000017.1"/>
</dbReference>
<dbReference type="AlphaFoldDB" id="A0A934NXA0"/>
<dbReference type="EMBL" id="JAEMNV010000017">
    <property type="protein sequence ID" value="MBJ8342907.1"/>
    <property type="molecule type" value="Genomic_DNA"/>
</dbReference>
<evidence type="ECO:0000313" key="2">
    <source>
        <dbReference type="EMBL" id="MBJ8342907.1"/>
    </source>
</evidence>
<evidence type="ECO:0000256" key="1">
    <source>
        <dbReference type="SAM" id="MobiDB-lite"/>
    </source>
</evidence>
<keyword evidence="3" id="KW-1185">Reference proteome</keyword>
<gene>
    <name evidence="2" type="ORF">JGU71_28855</name>
</gene>
<feature type="region of interest" description="Disordered" evidence="1">
    <location>
        <begin position="1"/>
        <end position="30"/>
    </location>
</feature>